<name>A0A0A9UN13_ARUDO</name>
<reference evidence="1" key="2">
    <citation type="journal article" date="2015" name="Data Brief">
        <title>Shoot transcriptome of the giant reed, Arundo donax.</title>
        <authorList>
            <person name="Barrero R.A."/>
            <person name="Guerrero F.D."/>
            <person name="Moolhuijzen P."/>
            <person name="Goolsby J.A."/>
            <person name="Tidwell J."/>
            <person name="Bellgard S.E."/>
            <person name="Bellgard M.I."/>
        </authorList>
    </citation>
    <scope>NUCLEOTIDE SEQUENCE</scope>
    <source>
        <tissue evidence="1">Shoot tissue taken approximately 20 cm above the soil surface</tissue>
    </source>
</reference>
<accession>A0A0A9UN13</accession>
<sequence length="13" mass="1431">MKLSATCCRDSSE</sequence>
<reference evidence="1" key="1">
    <citation type="submission" date="2014-09" db="EMBL/GenBank/DDBJ databases">
        <authorList>
            <person name="Magalhaes I.L.F."/>
            <person name="Oliveira U."/>
            <person name="Santos F.R."/>
            <person name="Vidigal T.H.D.A."/>
            <person name="Brescovit A.D."/>
            <person name="Santos A.J."/>
        </authorList>
    </citation>
    <scope>NUCLEOTIDE SEQUENCE</scope>
    <source>
        <tissue evidence="1">Shoot tissue taken approximately 20 cm above the soil surface</tissue>
    </source>
</reference>
<proteinExistence type="predicted"/>
<protein>
    <submittedName>
        <fullName evidence="1">Uncharacterized protein</fullName>
    </submittedName>
</protein>
<dbReference type="EMBL" id="GBRH01195668">
    <property type="protein sequence ID" value="JAE02228.1"/>
    <property type="molecule type" value="Transcribed_RNA"/>
</dbReference>
<organism evidence="1">
    <name type="scientific">Arundo donax</name>
    <name type="common">Giant reed</name>
    <name type="synonym">Donax arundinaceus</name>
    <dbReference type="NCBI Taxonomy" id="35708"/>
    <lineage>
        <taxon>Eukaryota</taxon>
        <taxon>Viridiplantae</taxon>
        <taxon>Streptophyta</taxon>
        <taxon>Embryophyta</taxon>
        <taxon>Tracheophyta</taxon>
        <taxon>Spermatophyta</taxon>
        <taxon>Magnoliopsida</taxon>
        <taxon>Liliopsida</taxon>
        <taxon>Poales</taxon>
        <taxon>Poaceae</taxon>
        <taxon>PACMAD clade</taxon>
        <taxon>Arundinoideae</taxon>
        <taxon>Arundineae</taxon>
        <taxon>Arundo</taxon>
    </lineage>
</organism>
<evidence type="ECO:0000313" key="1">
    <source>
        <dbReference type="EMBL" id="JAE02228.1"/>
    </source>
</evidence>